<reference evidence="3" key="1">
    <citation type="journal article" date="2005" name="Nature">
        <title>The map-based sequence of the rice genome.</title>
        <authorList>
            <consortium name="International rice genome sequencing project (IRGSP)"/>
            <person name="Matsumoto T."/>
            <person name="Wu J."/>
            <person name="Kanamori H."/>
            <person name="Katayose Y."/>
            <person name="Fujisawa M."/>
            <person name="Namiki N."/>
            <person name="Mizuno H."/>
            <person name="Yamamoto K."/>
            <person name="Antonio B.A."/>
            <person name="Baba T."/>
            <person name="Sakata K."/>
            <person name="Nagamura Y."/>
            <person name="Aoki H."/>
            <person name="Arikawa K."/>
            <person name="Arita K."/>
            <person name="Bito T."/>
            <person name="Chiden Y."/>
            <person name="Fujitsuka N."/>
            <person name="Fukunaka R."/>
            <person name="Hamada M."/>
            <person name="Harada C."/>
            <person name="Hayashi A."/>
            <person name="Hijishita S."/>
            <person name="Honda M."/>
            <person name="Hosokawa S."/>
            <person name="Ichikawa Y."/>
            <person name="Idonuma A."/>
            <person name="Iijima M."/>
            <person name="Ikeda M."/>
            <person name="Ikeno M."/>
            <person name="Ito K."/>
            <person name="Ito S."/>
            <person name="Ito T."/>
            <person name="Ito Y."/>
            <person name="Ito Y."/>
            <person name="Iwabuchi A."/>
            <person name="Kamiya K."/>
            <person name="Karasawa W."/>
            <person name="Kurita K."/>
            <person name="Katagiri S."/>
            <person name="Kikuta A."/>
            <person name="Kobayashi H."/>
            <person name="Kobayashi N."/>
            <person name="Machita K."/>
            <person name="Maehara T."/>
            <person name="Masukawa M."/>
            <person name="Mizubayashi T."/>
            <person name="Mukai Y."/>
            <person name="Nagasaki H."/>
            <person name="Nagata Y."/>
            <person name="Naito S."/>
            <person name="Nakashima M."/>
            <person name="Nakama Y."/>
            <person name="Nakamichi Y."/>
            <person name="Nakamura M."/>
            <person name="Meguro A."/>
            <person name="Negishi M."/>
            <person name="Ohta I."/>
            <person name="Ohta T."/>
            <person name="Okamoto M."/>
            <person name="Ono N."/>
            <person name="Saji S."/>
            <person name="Sakaguchi M."/>
            <person name="Sakai K."/>
            <person name="Shibata M."/>
            <person name="Shimokawa T."/>
            <person name="Song J."/>
            <person name="Takazaki Y."/>
            <person name="Terasawa K."/>
            <person name="Tsugane M."/>
            <person name="Tsuji K."/>
            <person name="Ueda S."/>
            <person name="Waki K."/>
            <person name="Yamagata H."/>
            <person name="Yamamoto M."/>
            <person name="Yamamoto S."/>
            <person name="Yamane H."/>
            <person name="Yoshiki S."/>
            <person name="Yoshihara R."/>
            <person name="Yukawa K."/>
            <person name="Zhong H."/>
            <person name="Yano M."/>
            <person name="Yuan Q."/>
            <person name="Ouyang S."/>
            <person name="Liu J."/>
            <person name="Jones K.M."/>
            <person name="Gansberger K."/>
            <person name="Moffat K."/>
            <person name="Hill J."/>
            <person name="Bera J."/>
            <person name="Fadrosh D."/>
            <person name="Jin S."/>
            <person name="Johri S."/>
            <person name="Kim M."/>
            <person name="Overton L."/>
            <person name="Reardon M."/>
            <person name="Tsitrin T."/>
            <person name="Vuong H."/>
            <person name="Weaver B."/>
            <person name="Ciecko A."/>
            <person name="Tallon L."/>
            <person name="Jackson J."/>
            <person name="Pai G."/>
            <person name="Aken S.V."/>
            <person name="Utterback T."/>
            <person name="Reidmuller S."/>
            <person name="Feldblyum T."/>
            <person name="Hsiao J."/>
            <person name="Zismann V."/>
            <person name="Iobst S."/>
            <person name="de Vazeille A.R."/>
            <person name="Buell C.R."/>
            <person name="Ying K."/>
            <person name="Li Y."/>
            <person name="Lu T."/>
            <person name="Huang Y."/>
            <person name="Zhao Q."/>
            <person name="Feng Q."/>
            <person name="Zhang L."/>
            <person name="Zhu J."/>
            <person name="Weng Q."/>
            <person name="Mu J."/>
            <person name="Lu Y."/>
            <person name="Fan D."/>
            <person name="Liu Y."/>
            <person name="Guan J."/>
            <person name="Zhang Y."/>
            <person name="Yu S."/>
            <person name="Liu X."/>
            <person name="Zhang Y."/>
            <person name="Hong G."/>
            <person name="Han B."/>
            <person name="Choisne N."/>
            <person name="Demange N."/>
            <person name="Orjeda G."/>
            <person name="Samain S."/>
            <person name="Cattolico L."/>
            <person name="Pelletier E."/>
            <person name="Couloux A."/>
            <person name="Segurens B."/>
            <person name="Wincker P."/>
            <person name="D'Hont A."/>
            <person name="Scarpelli C."/>
            <person name="Weissenbach J."/>
            <person name="Salanoubat M."/>
            <person name="Quetier F."/>
            <person name="Yu Y."/>
            <person name="Kim H.R."/>
            <person name="Rambo T."/>
            <person name="Currie J."/>
            <person name="Collura K."/>
            <person name="Luo M."/>
            <person name="Yang T."/>
            <person name="Ammiraju J.S.S."/>
            <person name="Engler F."/>
            <person name="Soderlund C."/>
            <person name="Wing R.A."/>
            <person name="Palmer L.E."/>
            <person name="de la Bastide M."/>
            <person name="Spiegel L."/>
            <person name="Nascimento L."/>
            <person name="Zutavern T."/>
            <person name="O'Shaughnessy A."/>
            <person name="Dike S."/>
            <person name="Dedhia N."/>
            <person name="Preston R."/>
            <person name="Balija V."/>
            <person name="McCombie W.R."/>
            <person name="Chow T."/>
            <person name="Chen H."/>
            <person name="Chung M."/>
            <person name="Chen C."/>
            <person name="Shaw J."/>
            <person name="Wu H."/>
            <person name="Hsiao K."/>
            <person name="Chao Y."/>
            <person name="Chu M."/>
            <person name="Cheng C."/>
            <person name="Hour A."/>
            <person name="Lee P."/>
            <person name="Lin S."/>
            <person name="Lin Y."/>
            <person name="Liou J."/>
            <person name="Liu S."/>
            <person name="Hsing Y."/>
            <person name="Raghuvanshi S."/>
            <person name="Mohanty A."/>
            <person name="Bharti A.K."/>
            <person name="Gaur A."/>
            <person name="Gupta V."/>
            <person name="Kumar D."/>
            <person name="Ravi V."/>
            <person name="Vij S."/>
            <person name="Kapur A."/>
            <person name="Khurana P."/>
            <person name="Khurana P."/>
            <person name="Khurana J.P."/>
            <person name="Tyagi A.K."/>
            <person name="Gaikwad K."/>
            <person name="Singh A."/>
            <person name="Dalal V."/>
            <person name="Srivastava S."/>
            <person name="Dixit A."/>
            <person name="Pal A.K."/>
            <person name="Ghazi I.A."/>
            <person name="Yadav M."/>
            <person name="Pandit A."/>
            <person name="Bhargava A."/>
            <person name="Sureshbabu K."/>
            <person name="Batra K."/>
            <person name="Sharma T.R."/>
            <person name="Mohapatra T."/>
            <person name="Singh N.K."/>
            <person name="Messing J."/>
            <person name="Nelson A.B."/>
            <person name="Fuks G."/>
            <person name="Kavchok S."/>
            <person name="Keizer G."/>
            <person name="Linton E."/>
            <person name="Llaca V."/>
            <person name="Song R."/>
            <person name="Tanyolac B."/>
            <person name="Young S."/>
            <person name="Ho-Il K."/>
            <person name="Hahn J.H."/>
            <person name="Sangsakoo G."/>
            <person name="Vanavichit A."/>
            <person name="de Mattos Luiz.A.T."/>
            <person name="Zimmer P.D."/>
            <person name="Malone G."/>
            <person name="Dellagostin O."/>
            <person name="de Oliveira A.C."/>
            <person name="Bevan M."/>
            <person name="Bancroft I."/>
            <person name="Minx P."/>
            <person name="Cordum H."/>
            <person name="Wilson R."/>
            <person name="Cheng Z."/>
            <person name="Jin W."/>
            <person name="Jiang J."/>
            <person name="Leong S.A."/>
            <person name="Iwama H."/>
            <person name="Gojobori T."/>
            <person name="Itoh T."/>
            <person name="Niimura Y."/>
            <person name="Fujii Y."/>
            <person name="Habara T."/>
            <person name="Sakai H."/>
            <person name="Sato Y."/>
            <person name="Wilson G."/>
            <person name="Kumar K."/>
            <person name="McCouch S."/>
            <person name="Juretic N."/>
            <person name="Hoen D."/>
            <person name="Wright S."/>
            <person name="Bruskiewich R."/>
            <person name="Bureau T."/>
            <person name="Miyao A."/>
            <person name="Hirochika H."/>
            <person name="Nishikawa T."/>
            <person name="Kadowaki K."/>
            <person name="Sugiura M."/>
            <person name="Burr B."/>
            <person name="Sasaki T."/>
        </authorList>
    </citation>
    <scope>NUCLEOTIDE SEQUENCE [LARGE SCALE GENOMIC DNA]</scope>
    <source>
        <strain evidence="3">cv. Nipponbare</strain>
    </source>
</reference>
<protein>
    <submittedName>
        <fullName evidence="2">Uncharacterized protein</fullName>
    </submittedName>
</protein>
<dbReference type="Proteomes" id="UP000000763">
    <property type="component" value="Chromosome 6"/>
</dbReference>
<gene>
    <name evidence="2" type="primary">P0036B02.20</name>
</gene>
<dbReference type="EMBL" id="AP003522">
    <property type="protein sequence ID" value="BAD53454.1"/>
    <property type="molecule type" value="Genomic_DNA"/>
</dbReference>
<evidence type="ECO:0000313" key="3">
    <source>
        <dbReference type="Proteomes" id="UP000000763"/>
    </source>
</evidence>
<organism evidence="2 3">
    <name type="scientific">Oryza sativa subsp. japonica</name>
    <name type="common">Rice</name>
    <dbReference type="NCBI Taxonomy" id="39947"/>
    <lineage>
        <taxon>Eukaryota</taxon>
        <taxon>Viridiplantae</taxon>
        <taxon>Streptophyta</taxon>
        <taxon>Embryophyta</taxon>
        <taxon>Tracheophyta</taxon>
        <taxon>Spermatophyta</taxon>
        <taxon>Magnoliopsida</taxon>
        <taxon>Liliopsida</taxon>
        <taxon>Poales</taxon>
        <taxon>Poaceae</taxon>
        <taxon>BOP clade</taxon>
        <taxon>Oryzoideae</taxon>
        <taxon>Oryzeae</taxon>
        <taxon>Oryzinae</taxon>
        <taxon>Oryza</taxon>
        <taxon>Oryza sativa</taxon>
    </lineage>
</organism>
<sequence length="104" mass="10714">MARAEEDDNGSGGSTSCDGGELALWESSLSGYGEPRRPWRALRATARAREAVVGSQPLRAEEGATELLLGHCAVEGVAEPGLDGHQIGLQVSLSANPLTGKISG</sequence>
<feature type="region of interest" description="Disordered" evidence="1">
    <location>
        <begin position="1"/>
        <end position="21"/>
    </location>
</feature>
<reference evidence="3" key="2">
    <citation type="journal article" date="2008" name="Nucleic Acids Res.">
        <title>The rice annotation project database (RAP-DB): 2008 update.</title>
        <authorList>
            <consortium name="The rice annotation project (RAP)"/>
        </authorList>
    </citation>
    <scope>GENOME REANNOTATION</scope>
    <source>
        <strain evidence="3">cv. Nipponbare</strain>
    </source>
</reference>
<evidence type="ECO:0000313" key="2">
    <source>
        <dbReference type="EMBL" id="BAD53454.1"/>
    </source>
</evidence>
<proteinExistence type="predicted"/>
<evidence type="ECO:0000256" key="1">
    <source>
        <dbReference type="SAM" id="MobiDB-lite"/>
    </source>
</evidence>
<name>Q5ZA69_ORYSJ</name>
<accession>Q5ZA69</accession>
<dbReference type="AlphaFoldDB" id="Q5ZA69"/>